<name>A0A915KWY2_ROMCU</name>
<proteinExistence type="predicted"/>
<feature type="region of interest" description="Disordered" evidence="1">
    <location>
        <begin position="1"/>
        <end position="25"/>
    </location>
</feature>
<evidence type="ECO:0000256" key="1">
    <source>
        <dbReference type="SAM" id="MobiDB-lite"/>
    </source>
</evidence>
<reference evidence="3" key="1">
    <citation type="submission" date="2022-11" db="UniProtKB">
        <authorList>
            <consortium name="WormBaseParasite"/>
        </authorList>
    </citation>
    <scope>IDENTIFICATION</scope>
</reference>
<evidence type="ECO:0000313" key="2">
    <source>
        <dbReference type="Proteomes" id="UP000887565"/>
    </source>
</evidence>
<organism evidence="2 3">
    <name type="scientific">Romanomermis culicivorax</name>
    <name type="common">Nematode worm</name>
    <dbReference type="NCBI Taxonomy" id="13658"/>
    <lineage>
        <taxon>Eukaryota</taxon>
        <taxon>Metazoa</taxon>
        <taxon>Ecdysozoa</taxon>
        <taxon>Nematoda</taxon>
        <taxon>Enoplea</taxon>
        <taxon>Dorylaimia</taxon>
        <taxon>Mermithida</taxon>
        <taxon>Mermithoidea</taxon>
        <taxon>Mermithidae</taxon>
        <taxon>Romanomermis</taxon>
    </lineage>
</organism>
<dbReference type="Proteomes" id="UP000887565">
    <property type="component" value="Unplaced"/>
</dbReference>
<dbReference type="WBParaSite" id="nRc.2.0.1.t42674-RA">
    <property type="protein sequence ID" value="nRc.2.0.1.t42674-RA"/>
    <property type="gene ID" value="nRc.2.0.1.g42674"/>
</dbReference>
<protein>
    <submittedName>
        <fullName evidence="3">Uncharacterized protein</fullName>
    </submittedName>
</protein>
<sequence length="61" mass="6484">MGVRPASSLPLSGSGPGTDPPGLQEKAEYLLREWVGMQHNPATAKDPSKAFSAIVSQYTKQ</sequence>
<dbReference type="AlphaFoldDB" id="A0A915KWY2"/>
<accession>A0A915KWY2</accession>
<keyword evidence="2" id="KW-1185">Reference proteome</keyword>
<evidence type="ECO:0000313" key="3">
    <source>
        <dbReference type="WBParaSite" id="nRc.2.0.1.t42674-RA"/>
    </source>
</evidence>